<dbReference type="InterPro" id="IPR002549">
    <property type="entry name" value="AI-2E-like"/>
</dbReference>
<dbReference type="GO" id="GO:0055085">
    <property type="term" value="P:transmembrane transport"/>
    <property type="evidence" value="ECO:0007669"/>
    <property type="project" value="TreeGrafter"/>
</dbReference>
<dbReference type="GeneID" id="92716028"/>
<dbReference type="RefSeq" id="WP_022381877.1">
    <property type="nucleotide sequence ID" value="NZ_AP019697.1"/>
</dbReference>
<comment type="subcellular location">
    <subcellularLocation>
        <location evidence="1">Cell membrane</location>
        <topology evidence="1">Multi-pass membrane protein</topology>
    </subcellularLocation>
</comment>
<evidence type="ECO:0000256" key="6">
    <source>
        <dbReference type="ARBA" id="ARBA00022989"/>
    </source>
</evidence>
<proteinExistence type="inferred from homology"/>
<dbReference type="Pfam" id="PF01594">
    <property type="entry name" value="AI-2E_transport"/>
    <property type="match status" value="1"/>
</dbReference>
<dbReference type="OrthoDB" id="9793390at2"/>
<keyword evidence="3" id="KW-0813">Transport</keyword>
<evidence type="ECO:0000256" key="8">
    <source>
        <dbReference type="SAM" id="Phobius"/>
    </source>
</evidence>
<dbReference type="AlphaFoldDB" id="A0A8D4UU32"/>
<feature type="transmembrane region" description="Helical" evidence="8">
    <location>
        <begin position="61"/>
        <end position="86"/>
    </location>
</feature>
<feature type="transmembrane region" description="Helical" evidence="8">
    <location>
        <begin position="7"/>
        <end position="26"/>
    </location>
</feature>
<evidence type="ECO:0000256" key="3">
    <source>
        <dbReference type="ARBA" id="ARBA00022448"/>
    </source>
</evidence>
<name>A0A8D4UU32_9FIRM</name>
<gene>
    <name evidence="9" type="ORF">Dia5BBH33_08080</name>
</gene>
<sequence>MRWGAEFWLRVVIVAMFCVLIIKAPIVLFPFITSLIITILLTPLARFIYKGAGRLGIKRFPYDAAILISFAVFVAVIYLIAVHVFVPFIKEFREFIKSVPGMLDTAQLAIPEIERQYQLDLLPPEAKNLISRFVQDVGEYTLKLAQFSLSAIFSFASTIIELIVVPFVTFYMMKKGGAFISSFIGIFPDRYHAHLTQLFREIHFVLNAYIRGQLLLSILMSIVVFLGMWSMNIPYPLVIGFLAGIVEMIPLIGPIIGAVPPVLLGLLQGTGVMFQVIIFYIIVQQLDGHFVMPKLMGSIIDVHPVAIIAGVLVGGHLFGVVGMMISVPLVAVLQVLLRHMWFYDRYRTMR</sequence>
<reference evidence="10" key="1">
    <citation type="submission" date="2019-05" db="EMBL/GenBank/DDBJ databases">
        <title>Complete genome sequencing of Dialister sp. strain 5BBH33.</title>
        <authorList>
            <person name="Sakamoto M."/>
            <person name="Murakami T."/>
            <person name="Mori H."/>
        </authorList>
    </citation>
    <scope>NUCLEOTIDE SEQUENCE [LARGE SCALE GENOMIC DNA]</scope>
    <source>
        <strain evidence="10">5BBH33</strain>
    </source>
</reference>
<keyword evidence="4" id="KW-1003">Cell membrane</keyword>
<comment type="similarity">
    <text evidence="2">Belongs to the autoinducer-2 exporter (AI-2E) (TC 2.A.86) family.</text>
</comment>
<protein>
    <submittedName>
        <fullName evidence="9">AI-2E family transporter</fullName>
    </submittedName>
</protein>
<keyword evidence="5 8" id="KW-0812">Transmembrane</keyword>
<keyword evidence="6 8" id="KW-1133">Transmembrane helix</keyword>
<organism evidence="9 10">
    <name type="scientific">Dialister hominis</name>
    <dbReference type="NCBI Taxonomy" id="2582419"/>
    <lineage>
        <taxon>Bacteria</taxon>
        <taxon>Bacillati</taxon>
        <taxon>Bacillota</taxon>
        <taxon>Negativicutes</taxon>
        <taxon>Veillonellales</taxon>
        <taxon>Veillonellaceae</taxon>
        <taxon>Dialister</taxon>
    </lineage>
</organism>
<feature type="transmembrane region" description="Helical" evidence="8">
    <location>
        <begin position="306"/>
        <end position="337"/>
    </location>
</feature>
<keyword evidence="7 8" id="KW-0472">Membrane</keyword>
<evidence type="ECO:0000256" key="7">
    <source>
        <dbReference type="ARBA" id="ARBA00023136"/>
    </source>
</evidence>
<dbReference type="GO" id="GO:0005886">
    <property type="term" value="C:plasma membrane"/>
    <property type="evidence" value="ECO:0007669"/>
    <property type="project" value="UniProtKB-SubCell"/>
</dbReference>
<keyword evidence="10" id="KW-1185">Reference proteome</keyword>
<evidence type="ECO:0000256" key="1">
    <source>
        <dbReference type="ARBA" id="ARBA00004651"/>
    </source>
</evidence>
<dbReference type="KEGG" id="dho:Dia5BBH33_08080"/>
<evidence type="ECO:0000313" key="10">
    <source>
        <dbReference type="Proteomes" id="UP000320585"/>
    </source>
</evidence>
<dbReference type="EMBL" id="AP019697">
    <property type="protein sequence ID" value="BBK24873.1"/>
    <property type="molecule type" value="Genomic_DNA"/>
</dbReference>
<evidence type="ECO:0000313" key="9">
    <source>
        <dbReference type="EMBL" id="BBK24873.1"/>
    </source>
</evidence>
<evidence type="ECO:0000256" key="4">
    <source>
        <dbReference type="ARBA" id="ARBA00022475"/>
    </source>
</evidence>
<accession>A0A8D4UU32</accession>
<dbReference type="Proteomes" id="UP000320585">
    <property type="component" value="Chromosome"/>
</dbReference>
<dbReference type="PANTHER" id="PTHR21716">
    <property type="entry name" value="TRANSMEMBRANE PROTEIN"/>
    <property type="match status" value="1"/>
</dbReference>
<evidence type="ECO:0000256" key="5">
    <source>
        <dbReference type="ARBA" id="ARBA00022692"/>
    </source>
</evidence>
<evidence type="ECO:0000256" key="2">
    <source>
        <dbReference type="ARBA" id="ARBA00009773"/>
    </source>
</evidence>
<feature type="transmembrane region" description="Helical" evidence="8">
    <location>
        <begin position="32"/>
        <end position="49"/>
    </location>
</feature>
<dbReference type="PANTHER" id="PTHR21716:SF53">
    <property type="entry name" value="PERMEASE PERM-RELATED"/>
    <property type="match status" value="1"/>
</dbReference>
<feature type="transmembrane region" description="Helical" evidence="8">
    <location>
        <begin position="208"/>
        <end position="229"/>
    </location>
</feature>
<feature type="transmembrane region" description="Helical" evidence="8">
    <location>
        <begin position="263"/>
        <end position="286"/>
    </location>
</feature>
<feature type="transmembrane region" description="Helical" evidence="8">
    <location>
        <begin position="151"/>
        <end position="173"/>
    </location>
</feature>
<feature type="transmembrane region" description="Helical" evidence="8">
    <location>
        <begin position="235"/>
        <end position="256"/>
    </location>
</feature>